<dbReference type="PANTHER" id="PTHR13318">
    <property type="entry name" value="PARTNER OF PAIRED, ISOFORM B-RELATED"/>
    <property type="match status" value="1"/>
</dbReference>
<dbReference type="SUPFAM" id="SSF52047">
    <property type="entry name" value="RNI-like"/>
    <property type="match status" value="1"/>
</dbReference>
<dbReference type="InterPro" id="IPR032675">
    <property type="entry name" value="LRR_dom_sf"/>
</dbReference>
<accession>A0ABQ8P9W7</accession>
<protein>
    <submittedName>
        <fullName evidence="1">Leucine-rich repeat-containing protein</fullName>
    </submittedName>
</protein>
<proteinExistence type="predicted"/>
<name>A0ABQ8P9W7_9CRYT</name>
<dbReference type="Proteomes" id="UP001071777">
    <property type="component" value="Unassembled WGS sequence"/>
</dbReference>
<organism evidence="1 2">
    <name type="scientific">Cryptosporidium canis</name>
    <dbReference type="NCBI Taxonomy" id="195482"/>
    <lineage>
        <taxon>Eukaryota</taxon>
        <taxon>Sar</taxon>
        <taxon>Alveolata</taxon>
        <taxon>Apicomplexa</taxon>
        <taxon>Conoidasida</taxon>
        <taxon>Coccidia</taxon>
        <taxon>Eucoccidiorida</taxon>
        <taxon>Eimeriorina</taxon>
        <taxon>Cryptosporidiidae</taxon>
        <taxon>Cryptosporidium</taxon>
    </lineage>
</organism>
<dbReference type="PANTHER" id="PTHR13318:SF247">
    <property type="entry name" value="GH16156P"/>
    <property type="match status" value="1"/>
</dbReference>
<dbReference type="EMBL" id="JAPCXB010000033">
    <property type="protein sequence ID" value="KAJ1613577.1"/>
    <property type="molecule type" value="Genomic_DNA"/>
</dbReference>
<reference evidence="1" key="1">
    <citation type="submission" date="2022-10" db="EMBL/GenBank/DDBJ databases">
        <title>Adaptive evolution leads to modifications in subtelomeric GC content in a zoonotic Cryptosporidium species.</title>
        <authorList>
            <person name="Li J."/>
            <person name="Feng Y."/>
            <person name="Xiao L."/>
        </authorList>
    </citation>
    <scope>NUCLEOTIDE SEQUENCE</scope>
    <source>
        <strain evidence="1">25894</strain>
    </source>
</reference>
<gene>
    <name evidence="1" type="ORF">OJ252_917</name>
</gene>
<evidence type="ECO:0000313" key="1">
    <source>
        <dbReference type="EMBL" id="KAJ1613577.1"/>
    </source>
</evidence>
<comment type="caution">
    <text evidence="1">The sequence shown here is derived from an EMBL/GenBank/DDBJ whole genome shotgun (WGS) entry which is preliminary data.</text>
</comment>
<evidence type="ECO:0000313" key="2">
    <source>
        <dbReference type="Proteomes" id="UP001071777"/>
    </source>
</evidence>
<keyword evidence="2" id="KW-1185">Reference proteome</keyword>
<dbReference type="Gene3D" id="3.80.10.10">
    <property type="entry name" value="Ribonuclease Inhibitor"/>
    <property type="match status" value="2"/>
</dbReference>
<sequence>MIEWTVLSSNVELHSSGKKIMQCLSSNGAGLRYRIKENDLELCIKLDREFFYSLKKDILSLYWKFHIYGKFSIISKKKSHFLFSNAVPNFVYNLAETIARISPQCLYPSFKYNNCLISNYLPNYKTKLDFCGDQQTEKKQKMAKLEQFIERDCNHPSESRHEGKMLKYTYTQSIKKNKIAYKNNLVSLPDDLIFYILSMLTTPITPNPEDEDSCVKAKSFYKDDLIKSTNLAFINSKLLYFFRANTWQISISNKFSTLEIMYNYKNIRSLNISNKHIKDSDIQDFTHSKNFPTLINQLCITGINSITDSGLTRLLLRLKKLERLEITDCNRITGEFSFRVIGANSSIKYLKLGTISKQNLSISDYSLACLLNSNNKTSRTTTKNSSKLNILHLELLNCIGVNKISTISECCCNAEYLDFRGCKNIQNCEFESFFGYLKNLKVLILANTNVDDQVIDTILEHCSKIEVLDISYCKNVSEEIIAKIPYKLKLITGLKLSYCLTIRTKTLVRILVNCAHLEVIDISGCCHLDFNLNNYRASFDSKLRIIGAYRISSDPRKLIDWISSNKRLDDQKIKILNEKELPISELIIKFNKIKKQYLDRNKPIWIN</sequence>